<comment type="caution">
    <text evidence="5">The sequence shown here is derived from an EMBL/GenBank/DDBJ whole genome shotgun (WGS) entry which is preliminary data.</text>
</comment>
<keyword evidence="3" id="KW-0238">DNA-binding</keyword>
<dbReference type="CDD" id="cd17273">
    <property type="entry name" value="RMtype1_S_EcoJA69PI-TRD1-CR1_like"/>
    <property type="match status" value="1"/>
</dbReference>
<organism evidence="5 6">
    <name type="scientific">Mycoplasma yeatsii 13926</name>
    <dbReference type="NCBI Taxonomy" id="1188240"/>
    <lineage>
        <taxon>Bacteria</taxon>
        <taxon>Bacillati</taxon>
        <taxon>Mycoplasmatota</taxon>
        <taxon>Mollicutes</taxon>
        <taxon>Mycoplasmataceae</taxon>
        <taxon>Mycoplasma</taxon>
    </lineage>
</organism>
<evidence type="ECO:0000259" key="4">
    <source>
        <dbReference type="Pfam" id="PF01420"/>
    </source>
</evidence>
<evidence type="ECO:0000256" key="1">
    <source>
        <dbReference type="ARBA" id="ARBA00010923"/>
    </source>
</evidence>
<gene>
    <name evidence="5" type="primary">hsdS</name>
    <name evidence="5" type="ORF">MYEA_5700</name>
</gene>
<dbReference type="PANTHER" id="PTHR30408:SF13">
    <property type="entry name" value="TYPE I RESTRICTION ENZYME HINDI SPECIFICITY SUBUNIT"/>
    <property type="match status" value="1"/>
</dbReference>
<dbReference type="InterPro" id="IPR044946">
    <property type="entry name" value="Restrct_endonuc_typeI_TRD_sf"/>
</dbReference>
<evidence type="ECO:0000313" key="5">
    <source>
        <dbReference type="EMBL" id="EOA07068.1"/>
    </source>
</evidence>
<evidence type="ECO:0000256" key="3">
    <source>
        <dbReference type="ARBA" id="ARBA00023125"/>
    </source>
</evidence>
<feature type="domain" description="Type I restriction modification DNA specificity" evidence="4">
    <location>
        <begin position="2"/>
        <end position="179"/>
    </location>
</feature>
<keyword evidence="2" id="KW-0680">Restriction system</keyword>
<comment type="similarity">
    <text evidence="1">Belongs to the type-I restriction system S methylase family.</text>
</comment>
<dbReference type="RefSeq" id="WP_004429318.1">
    <property type="nucleotide sequence ID" value="NZ_AORK01000023.1"/>
</dbReference>
<dbReference type="Gene3D" id="3.90.220.20">
    <property type="entry name" value="DNA methylase specificity domains"/>
    <property type="match status" value="2"/>
</dbReference>
<accession>S6G6T2</accession>
<dbReference type="GO" id="GO:0009307">
    <property type="term" value="P:DNA restriction-modification system"/>
    <property type="evidence" value="ECO:0007669"/>
    <property type="project" value="UniProtKB-KW"/>
</dbReference>
<dbReference type="GO" id="GO:0003677">
    <property type="term" value="F:DNA binding"/>
    <property type="evidence" value="ECO:0007669"/>
    <property type="project" value="UniProtKB-KW"/>
</dbReference>
<dbReference type="InterPro" id="IPR052021">
    <property type="entry name" value="Type-I_RS_S_subunit"/>
</dbReference>
<evidence type="ECO:0000313" key="6">
    <source>
        <dbReference type="Proteomes" id="UP000015348"/>
    </source>
</evidence>
<name>S6G6T2_9MOLU</name>
<dbReference type="SUPFAM" id="SSF116734">
    <property type="entry name" value="DNA methylase specificity domain"/>
    <property type="match status" value="2"/>
</dbReference>
<dbReference type="Pfam" id="PF01420">
    <property type="entry name" value="Methylase_S"/>
    <property type="match status" value="2"/>
</dbReference>
<proteinExistence type="inferred from homology"/>
<dbReference type="eggNOG" id="COG0732">
    <property type="taxonomic scope" value="Bacteria"/>
</dbReference>
<dbReference type="InterPro" id="IPR000055">
    <property type="entry name" value="Restrct_endonuc_typeI_TRD"/>
</dbReference>
<protein>
    <submittedName>
        <fullName evidence="5">Type I restriction modification system specificity (S) subunit, HsdS</fullName>
    </submittedName>
</protein>
<dbReference type="Proteomes" id="UP000015348">
    <property type="component" value="Unassembled WGS sequence"/>
</dbReference>
<reference evidence="5 6" key="1">
    <citation type="journal article" date="2013" name="Genome Announc.">
        <title>Draft Genome Sequences of Mycoplasma auris and Mycoplasma yeatsii, Two Species of the Ear Canal of Caprinae.</title>
        <authorList>
            <person name="Dordet-Frisoni E."/>
            <person name="Baranowski E."/>
            <person name="Barre A."/>
            <person name="Blanchard A."/>
            <person name="Breton M."/>
            <person name="Couture C."/>
            <person name="Dupuy V."/>
            <person name="Gaurivaud P."/>
            <person name="Jacob D."/>
            <person name="Lemaitre C."/>
            <person name="Manso-Silvan L."/>
            <person name="Nikolski M."/>
            <person name="Nouvel L.X."/>
            <person name="Poumarat F."/>
            <person name="Sirand-Pugnet P."/>
            <person name="Thebault P."/>
            <person name="Theil S."/>
            <person name="Thiaucourt F."/>
            <person name="Citti C."/>
            <person name="Tardy F."/>
        </authorList>
    </citation>
    <scope>NUCLEOTIDE SEQUENCE [LARGE SCALE GENOMIC DNA]</scope>
    <source>
        <strain evidence="5 6">13926</strain>
    </source>
</reference>
<sequence length="391" mass="44306">MKFKTVKLKEIGTIIGGGTPNTQNPEFYDGDINWITPKDLSEHKSRYISKGSRTITIKGLKSSSAKIVPRNTVLFSSRAPIGYVAIAESDLSTNQGFKNIIPNDNIHYLFLYYLLSYSKNYIEGFASGTTFKEISSSSLSNIEFKIPELIEDQIKISNLLGLIDSKIELNNKINDNLEKLLDYNFKFFFKNVFNIKKSKLDGAKISDLCSVLSGYNFKPSSYTKKGLYKVITIKNVTETGLNLEKFNVIKQIPNNIQDFCILKPQDILITLTGNVGRTAIVFENNCVLNQRVGKIKPHKEVYKPFLYCLFKSYPMRKKLEELSNGSAQANLSISSILNTRVDYDENVIEEFSILASKIITKITLLNRETYLLKKIKNHLIPVLMNGQVTIE</sequence>
<dbReference type="PATRIC" id="fig|1188240.3.peg.576"/>
<evidence type="ECO:0000256" key="2">
    <source>
        <dbReference type="ARBA" id="ARBA00022747"/>
    </source>
</evidence>
<dbReference type="EMBL" id="AORK01000023">
    <property type="protein sequence ID" value="EOA07068.1"/>
    <property type="molecule type" value="Genomic_DNA"/>
</dbReference>
<dbReference type="PANTHER" id="PTHR30408">
    <property type="entry name" value="TYPE-1 RESTRICTION ENZYME ECOKI SPECIFICITY PROTEIN"/>
    <property type="match status" value="1"/>
</dbReference>
<feature type="domain" description="Type I restriction modification DNA specificity" evidence="4">
    <location>
        <begin position="204"/>
        <end position="340"/>
    </location>
</feature>
<dbReference type="AlphaFoldDB" id="S6G6T2"/>